<feature type="domain" description="Transposase DDE" evidence="2">
    <location>
        <begin position="391"/>
        <end position="516"/>
    </location>
</feature>
<dbReference type="HOGENOM" id="CLU_021293_0_1_9"/>
<evidence type="ECO:0000313" key="4">
    <source>
        <dbReference type="EMBL" id="AFA50028.1"/>
    </source>
</evidence>
<dbReference type="NCBIfam" id="NF033551">
    <property type="entry name" value="transpos_IS1182"/>
    <property type="match status" value="1"/>
</dbReference>
<dbReference type="STRING" id="931626.Awo_c05690"/>
<keyword evidence="5" id="KW-1185">Reference proteome</keyword>
<dbReference type="EMBL" id="CP002987">
    <property type="protein sequence ID" value="AFA50028.1"/>
    <property type="molecule type" value="Genomic_DNA"/>
</dbReference>
<dbReference type="eggNOG" id="COG3666">
    <property type="taxonomic scope" value="Bacteria"/>
</dbReference>
<dbReference type="EMBL" id="CP002987">
    <property type="protein sequence ID" value="AFA47368.1"/>
    <property type="molecule type" value="Genomic_DNA"/>
</dbReference>
<evidence type="ECO:0000313" key="5">
    <source>
        <dbReference type="Proteomes" id="UP000007177"/>
    </source>
</evidence>
<dbReference type="AlphaFoldDB" id="H6LKA8"/>
<dbReference type="PANTHER" id="PTHR33408:SF2">
    <property type="entry name" value="TRANSPOSASE DDE DOMAIN-CONTAINING PROTEIN"/>
    <property type="match status" value="1"/>
</dbReference>
<dbReference type="OrthoDB" id="9789070at2"/>
<dbReference type="PANTHER" id="PTHR33408">
    <property type="entry name" value="TRANSPOSASE"/>
    <property type="match status" value="1"/>
</dbReference>
<accession>H6LKA8</accession>
<dbReference type="KEGG" id="awo:Awo_c05690"/>
<dbReference type="RefSeq" id="WP_014354971.1">
    <property type="nucleotide sequence ID" value="NC_016894.1"/>
</dbReference>
<dbReference type="Pfam" id="PF05598">
    <property type="entry name" value="DUF772"/>
    <property type="match status" value="1"/>
</dbReference>
<dbReference type="Proteomes" id="UP000007177">
    <property type="component" value="Chromosome"/>
</dbReference>
<dbReference type="KEGG" id="awo:Awo_c33000"/>
<protein>
    <submittedName>
        <fullName evidence="4">Transposase ISCpe5</fullName>
    </submittedName>
</protein>
<organism evidence="4 5">
    <name type="scientific">Acetobacterium woodii (strain ATCC 29683 / DSM 1030 / JCM 2381 / KCTC 1655 / WB1)</name>
    <dbReference type="NCBI Taxonomy" id="931626"/>
    <lineage>
        <taxon>Bacteria</taxon>
        <taxon>Bacillati</taxon>
        <taxon>Bacillota</taxon>
        <taxon>Clostridia</taxon>
        <taxon>Eubacteriales</taxon>
        <taxon>Eubacteriaceae</taxon>
        <taxon>Acetobacterium</taxon>
    </lineage>
</organism>
<evidence type="ECO:0000259" key="2">
    <source>
        <dbReference type="Pfam" id="PF13751"/>
    </source>
</evidence>
<evidence type="ECO:0000313" key="3">
    <source>
        <dbReference type="EMBL" id="AFA47368.1"/>
    </source>
</evidence>
<sequence>MQKTKLTCKNYTELNGFYQLKLPLEFEMLIPSDDSVRLHSHLLEGLDYTKLYQAYSSKGRKPAVEPKIMFKIITYAYMNNLYTSHKIERACKRDINFMWLLGGQKPPDHATIARFRQKYLSESMEDLFYQMVKQLNRLGEIPLENIFIDGTKIQANANRYTFVWKKTVSRNEAKMQEKVKQLIDEMNQHCFFGYTVSTETLVDDLERILADLLRQKDAQGITFVHGIGKRKTQLQKWIEKLTDYKTRQQNYQISHELFETRNSYSKTDPDATFMRMKEDHMRNGQLKPAYNVQIGVESEYITAVGVFQDRNDLTTLIPMLEKLEKNIGCRYTNVIADSGYESEENYGYLTDNKYIPFIKPQTYEKWKKKTFKKDISKRENMIYHAETDEYTCHNNKQLRPIGITHRTSVTGYRSDVTIYECENCEACPVKAKCTRAKGNRRLQVSKNFIEKRQVSYGNIITETGKHLRMNRSIQVEGAFGVLKNDYAFSRFLTRGKNQVKTEFFLLCFGYNINKFHAKIQTQRCGHHLHSLKTTA</sequence>
<dbReference type="InterPro" id="IPR008490">
    <property type="entry name" value="Transposase_InsH_N"/>
</dbReference>
<gene>
    <name evidence="3" type="ordered locus">Awo_c05690</name>
    <name evidence="4" type="ordered locus">Awo_c33000</name>
</gene>
<dbReference type="InterPro" id="IPR025668">
    <property type="entry name" value="Tnp_DDE_dom"/>
</dbReference>
<feature type="domain" description="Transposase InsH N-terminal" evidence="1">
    <location>
        <begin position="25"/>
        <end position="118"/>
    </location>
</feature>
<name>H6LKA8_ACEWD</name>
<evidence type="ECO:0000259" key="1">
    <source>
        <dbReference type="Pfam" id="PF05598"/>
    </source>
</evidence>
<reference evidence="5" key="1">
    <citation type="submission" date="2011-07" db="EMBL/GenBank/DDBJ databases">
        <title>Complete genome sequence of Acetobacterium woodii.</title>
        <authorList>
            <person name="Poehlein A."/>
            <person name="Schmidt S."/>
            <person name="Kaster A.-K."/>
            <person name="Goenrich M."/>
            <person name="Vollmers J."/>
            <person name="Thuermer A."/>
            <person name="Gottschalk G."/>
            <person name="Thauer R.K."/>
            <person name="Daniel R."/>
            <person name="Mueller V."/>
        </authorList>
    </citation>
    <scope>NUCLEOTIDE SEQUENCE [LARGE SCALE GENOMIC DNA]</scope>
    <source>
        <strain evidence="5">ATCC 29683 / DSM 1030 / JCM 2381 / KCTC 1655 / WB1</strain>
    </source>
</reference>
<proteinExistence type="predicted"/>
<reference evidence="4 5" key="2">
    <citation type="journal article" date="2012" name="PLoS ONE">
        <title>An ancient pathway combining carbon dioxide fixation with the generation and utilization of a sodium ion gradient for ATP synthesis.</title>
        <authorList>
            <person name="Poehlein A."/>
            <person name="Schmidt S."/>
            <person name="Kaster A.K."/>
            <person name="Goenrich M."/>
            <person name="Vollmers J."/>
            <person name="Thurmer A."/>
            <person name="Bertsch J."/>
            <person name="Schuchmann K."/>
            <person name="Voigt B."/>
            <person name="Hecker M."/>
            <person name="Daniel R."/>
            <person name="Thauer R.K."/>
            <person name="Gottschalk G."/>
            <person name="Muller V."/>
        </authorList>
    </citation>
    <scope>NUCLEOTIDE SEQUENCE [LARGE SCALE GENOMIC DNA]</scope>
    <source>
        <strain evidence="5">ATCC 29683 / DSM 1030 / JCM 2381 / KCTC 1655 / WB1</strain>
        <strain evidence="4">DSM 1030</strain>
    </source>
</reference>
<dbReference type="Pfam" id="PF13751">
    <property type="entry name" value="DDE_Tnp_1_6"/>
    <property type="match status" value="1"/>
</dbReference>
<dbReference type="InterPro" id="IPR047629">
    <property type="entry name" value="IS1182_transpos"/>
</dbReference>